<gene>
    <name evidence="2" type="ORF">FRUB_06714</name>
</gene>
<keyword evidence="3" id="KW-1185">Reference proteome</keyword>
<dbReference type="Gene3D" id="1.10.10.10">
    <property type="entry name" value="Winged helix-like DNA-binding domain superfamily/Winged helix DNA-binding domain"/>
    <property type="match status" value="1"/>
</dbReference>
<dbReference type="NCBIfam" id="TIGR02999">
    <property type="entry name" value="Sig-70_X6"/>
    <property type="match status" value="1"/>
</dbReference>
<feature type="domain" description="RNA polymerase sigma-70 ECF-like HTH" evidence="1">
    <location>
        <begin position="4"/>
        <end position="166"/>
    </location>
</feature>
<dbReference type="InterPro" id="IPR014284">
    <property type="entry name" value="RNA_pol_sigma-70_dom"/>
</dbReference>
<dbReference type="GO" id="GO:0006352">
    <property type="term" value="P:DNA-templated transcription initiation"/>
    <property type="evidence" value="ECO:0007669"/>
    <property type="project" value="InterPro"/>
</dbReference>
<dbReference type="OrthoDB" id="280647at2"/>
<dbReference type="InterPro" id="IPR053812">
    <property type="entry name" value="HTH_Sigma70_ECF-like"/>
</dbReference>
<dbReference type="InterPro" id="IPR013324">
    <property type="entry name" value="RNA_pol_sigma_r3/r4-like"/>
</dbReference>
<dbReference type="EMBL" id="NIDE01000014">
    <property type="protein sequence ID" value="OWK37594.1"/>
    <property type="molecule type" value="Genomic_DNA"/>
</dbReference>
<dbReference type="NCBIfam" id="TIGR02937">
    <property type="entry name" value="sigma70-ECF"/>
    <property type="match status" value="1"/>
</dbReference>
<comment type="caution">
    <text evidence="2">The sequence shown here is derived from an EMBL/GenBank/DDBJ whole genome shotgun (WGS) entry which is preliminary data.</text>
</comment>
<proteinExistence type="predicted"/>
<dbReference type="InterPro" id="IPR011517">
    <property type="entry name" value="RNA_pol_sigma70_ECF-like"/>
</dbReference>
<reference evidence="3" key="1">
    <citation type="submission" date="2017-06" db="EMBL/GenBank/DDBJ databases">
        <title>Genome analysis of Fimbriiglobus ruber SP5, the first member of the order Planctomycetales with confirmed chitinolytic capability.</title>
        <authorList>
            <person name="Ravin N.V."/>
            <person name="Rakitin A.L."/>
            <person name="Ivanova A.A."/>
            <person name="Beletsky A.V."/>
            <person name="Kulichevskaya I.S."/>
            <person name="Mardanov A.V."/>
            <person name="Dedysh S.N."/>
        </authorList>
    </citation>
    <scope>NUCLEOTIDE SEQUENCE [LARGE SCALE GENOMIC DNA]</scope>
    <source>
        <strain evidence="3">SP5</strain>
    </source>
</reference>
<protein>
    <submittedName>
        <fullName evidence="2">Extracytoplasmic sigma factor ECF</fullName>
    </submittedName>
</protein>
<evidence type="ECO:0000259" key="1">
    <source>
        <dbReference type="Pfam" id="PF07638"/>
    </source>
</evidence>
<sequence>MTSESTTGLFPIVYDELRRLAAANLADEPDGHTLDATALVHEVYLRMRALSSFESKAGFFRVAAEAMRHILIDHARRKRAEKRGGLGKRFAVCESDKIIVTESDTILIIDEALEKLATEDVASAEIARLRLFAGLTVDEAADAVGVSRATAYRDWAYARACLTAALAGQ</sequence>
<name>A0A225DD82_9BACT</name>
<dbReference type="GO" id="GO:0003700">
    <property type="term" value="F:DNA-binding transcription factor activity"/>
    <property type="evidence" value="ECO:0007669"/>
    <property type="project" value="InterPro"/>
</dbReference>
<dbReference type="AlphaFoldDB" id="A0A225DD82"/>
<dbReference type="InterPro" id="IPR036388">
    <property type="entry name" value="WH-like_DNA-bd_sf"/>
</dbReference>
<dbReference type="SUPFAM" id="SSF88659">
    <property type="entry name" value="Sigma3 and sigma4 domains of RNA polymerase sigma factors"/>
    <property type="match status" value="1"/>
</dbReference>
<dbReference type="Pfam" id="PF07638">
    <property type="entry name" value="Sigma70_ECF"/>
    <property type="match status" value="1"/>
</dbReference>
<organism evidence="2 3">
    <name type="scientific">Fimbriiglobus ruber</name>
    <dbReference type="NCBI Taxonomy" id="1908690"/>
    <lineage>
        <taxon>Bacteria</taxon>
        <taxon>Pseudomonadati</taxon>
        <taxon>Planctomycetota</taxon>
        <taxon>Planctomycetia</taxon>
        <taxon>Gemmatales</taxon>
        <taxon>Gemmataceae</taxon>
        <taxon>Fimbriiglobus</taxon>
    </lineage>
</organism>
<evidence type="ECO:0000313" key="2">
    <source>
        <dbReference type="EMBL" id="OWK37594.1"/>
    </source>
</evidence>
<dbReference type="RefSeq" id="WP_161967764.1">
    <property type="nucleotide sequence ID" value="NZ_NIDE01000014.1"/>
</dbReference>
<accession>A0A225DD82</accession>
<evidence type="ECO:0000313" key="3">
    <source>
        <dbReference type="Proteomes" id="UP000214646"/>
    </source>
</evidence>
<dbReference type="Proteomes" id="UP000214646">
    <property type="component" value="Unassembled WGS sequence"/>
</dbReference>